<dbReference type="PRINTS" id="PR00099">
    <property type="entry name" value="CPSGATASE"/>
</dbReference>
<dbReference type="RefSeq" id="XP_031026908.1">
    <property type="nucleotide sequence ID" value="XM_031167152.1"/>
</dbReference>
<protein>
    <recommendedName>
        <fullName evidence="9">Carbamoyl phosphate synthase arginine-specific small chain</fullName>
        <ecNumber evidence="3">6.3.5.5</ecNumber>
    </recommendedName>
    <alternativeName>
        <fullName evidence="10">Arginine-specific carbamoyl phosphate synthetase, glutamine chain</fullName>
    </alternativeName>
</protein>
<dbReference type="GeneID" id="42002449"/>
<dbReference type="NCBIfam" id="NF009475">
    <property type="entry name" value="PRK12838.1"/>
    <property type="match status" value="1"/>
</dbReference>
<keyword evidence="6" id="KW-0067">ATP-binding</keyword>
<organism evidence="14 15">
    <name type="scientific">Synchytrium microbalum</name>
    <dbReference type="NCBI Taxonomy" id="1806994"/>
    <lineage>
        <taxon>Eukaryota</taxon>
        <taxon>Fungi</taxon>
        <taxon>Fungi incertae sedis</taxon>
        <taxon>Chytridiomycota</taxon>
        <taxon>Chytridiomycota incertae sedis</taxon>
        <taxon>Chytridiomycetes</taxon>
        <taxon>Synchytriales</taxon>
        <taxon>Synchytriaceae</taxon>
        <taxon>Synchytrium</taxon>
    </lineage>
</organism>
<dbReference type="AlphaFoldDB" id="A0A507CFI9"/>
<dbReference type="GO" id="GO:0006207">
    <property type="term" value="P:'de novo' pyrimidine nucleobase biosynthetic process"/>
    <property type="evidence" value="ECO:0007669"/>
    <property type="project" value="InterPro"/>
</dbReference>
<keyword evidence="7" id="KW-0315">Glutamine amidotransferase</keyword>
<dbReference type="SUPFAM" id="SSF52317">
    <property type="entry name" value="Class I glutamine amidotransferase-like"/>
    <property type="match status" value="1"/>
</dbReference>
<keyword evidence="15" id="KW-1185">Reference proteome</keyword>
<feature type="domain" description="Carbamoyl-phosphate synthase small subunit N-terminal" evidence="13">
    <location>
        <begin position="63"/>
        <end position="204"/>
    </location>
</feature>
<dbReference type="Proteomes" id="UP000319731">
    <property type="component" value="Unassembled WGS sequence"/>
</dbReference>
<comment type="subunit">
    <text evidence="8">Heterodimer composed of 2 chains; the small (or glutamine) chain promotes the hydrolysis of glutamine to ammonia, which is used by the large (or ammonia) chain to synthesize carbamoyl phosphate.</text>
</comment>
<keyword evidence="5" id="KW-0547">Nucleotide-binding</keyword>
<dbReference type="STRING" id="1806994.A0A507CFI9"/>
<comment type="caution">
    <text evidence="14">The sequence shown here is derived from an EMBL/GenBank/DDBJ whole genome shotgun (WGS) entry which is preliminary data.</text>
</comment>
<evidence type="ECO:0000256" key="1">
    <source>
        <dbReference type="ARBA" id="ARBA00005077"/>
    </source>
</evidence>
<dbReference type="OrthoDB" id="434at2759"/>
<comment type="pathway">
    <text evidence="1">Amino-acid biosynthesis; L-arginine biosynthesis; carbamoyl phosphate from bicarbonate: step 1/1.</text>
</comment>
<dbReference type="Gene3D" id="3.40.50.880">
    <property type="match status" value="1"/>
</dbReference>
<name>A0A507CFI9_9FUNG</name>
<evidence type="ECO:0000313" key="14">
    <source>
        <dbReference type="EMBL" id="TPX36694.1"/>
    </source>
</evidence>
<dbReference type="PROSITE" id="PS51273">
    <property type="entry name" value="GATASE_TYPE_1"/>
    <property type="match status" value="1"/>
</dbReference>
<comment type="similarity">
    <text evidence="2">Belongs to the CarA family.</text>
</comment>
<evidence type="ECO:0000256" key="8">
    <source>
        <dbReference type="ARBA" id="ARBA00044031"/>
    </source>
</evidence>
<proteinExistence type="inferred from homology"/>
<evidence type="ECO:0000256" key="3">
    <source>
        <dbReference type="ARBA" id="ARBA00012738"/>
    </source>
</evidence>
<dbReference type="Pfam" id="PF00117">
    <property type="entry name" value="GATase"/>
    <property type="match status" value="1"/>
</dbReference>
<dbReference type="CDD" id="cd01744">
    <property type="entry name" value="GATase1_CPSase"/>
    <property type="match status" value="1"/>
</dbReference>
<evidence type="ECO:0000256" key="11">
    <source>
        <dbReference type="ARBA" id="ARBA00048816"/>
    </source>
</evidence>
<evidence type="ECO:0000256" key="2">
    <source>
        <dbReference type="ARBA" id="ARBA00007800"/>
    </source>
</evidence>
<dbReference type="EMBL" id="QEAO01000004">
    <property type="protein sequence ID" value="TPX36694.1"/>
    <property type="molecule type" value="Genomic_DNA"/>
</dbReference>
<accession>A0A507CFI9</accession>
<evidence type="ECO:0000256" key="6">
    <source>
        <dbReference type="ARBA" id="ARBA00022840"/>
    </source>
</evidence>
<dbReference type="InterPro" id="IPR029062">
    <property type="entry name" value="Class_I_gatase-like"/>
</dbReference>
<sequence>MTPLARFAMMARASSLSKPSLVQTNLMQSSYIIKSSSFATLTPDNLSALTPPSATTKEEPPMLPATLTFKSGQIFHGTSFGSPLTRPITGEVVFTTSLVGYPESMTDPSYRGQILCFTQPLIGNYGVPGSVKDQFGLLKYFESEGIQVKGILVNDYATKYSHWNAVESLGKWCSRYGIPAITGVDTRAIVHILRDNGSTLGEIRIGKNEGAASTGITVPVWEDPNVRNLSAEVSVKDKVVFNAGGDVKIALIDCGVKQNIIRCLAKRGAEVTVVPWDYDITSEPAYTYDGVFISNGPGDPRTLTKTVANLQKLFTTYSSTKNPIPIFGICMGNLMMGLAAGFPVYKLPFGNRGHNQPATDLFTGKCIITSQNHGYAINVEQPSSLSAGWKPFFMNANDGSNEGLRHEVYPWQSVQFHPEAKGGPLDSEYLFEGYLNEVRAGKLARKPALVAELEKKGVSSSGRAVKV</sequence>
<dbReference type="Pfam" id="PF00988">
    <property type="entry name" value="CPSase_sm_chain"/>
    <property type="match status" value="1"/>
</dbReference>
<dbReference type="HAMAP" id="MF_01209">
    <property type="entry name" value="CPSase_S_chain"/>
    <property type="match status" value="1"/>
</dbReference>
<dbReference type="SMART" id="SM01097">
    <property type="entry name" value="CPSase_sm_chain"/>
    <property type="match status" value="1"/>
</dbReference>
<reference evidence="14 15" key="1">
    <citation type="journal article" date="2019" name="Sci. Rep.">
        <title>Comparative genomics of chytrid fungi reveal insights into the obligate biotrophic and pathogenic lifestyle of Synchytrium endobioticum.</title>
        <authorList>
            <person name="van de Vossenberg B.T.L.H."/>
            <person name="Warris S."/>
            <person name="Nguyen H.D.T."/>
            <person name="van Gent-Pelzer M.P.E."/>
            <person name="Joly D.L."/>
            <person name="van de Geest H.C."/>
            <person name="Bonants P.J.M."/>
            <person name="Smith D.S."/>
            <person name="Levesque C.A."/>
            <person name="van der Lee T.A.J."/>
        </authorList>
    </citation>
    <scope>NUCLEOTIDE SEQUENCE [LARGE SCALE GENOMIC DNA]</scope>
    <source>
        <strain evidence="14 15">JEL517</strain>
    </source>
</reference>
<dbReference type="PRINTS" id="PR00096">
    <property type="entry name" value="GATASE"/>
</dbReference>
<dbReference type="InterPro" id="IPR035686">
    <property type="entry name" value="CPSase_GATase1"/>
</dbReference>
<dbReference type="EC" id="6.3.5.5" evidence="3"/>
<comment type="catalytic activity">
    <reaction evidence="12">
        <text>L-glutamine + H2O = L-glutamate + NH4(+)</text>
        <dbReference type="Rhea" id="RHEA:15889"/>
        <dbReference type="ChEBI" id="CHEBI:15377"/>
        <dbReference type="ChEBI" id="CHEBI:28938"/>
        <dbReference type="ChEBI" id="CHEBI:29985"/>
        <dbReference type="ChEBI" id="CHEBI:58359"/>
    </reaction>
</comment>
<dbReference type="GO" id="GO:0006541">
    <property type="term" value="P:glutamine metabolic process"/>
    <property type="evidence" value="ECO:0007669"/>
    <property type="project" value="InterPro"/>
</dbReference>
<evidence type="ECO:0000256" key="9">
    <source>
        <dbReference type="ARBA" id="ARBA00044168"/>
    </source>
</evidence>
<evidence type="ECO:0000256" key="5">
    <source>
        <dbReference type="ARBA" id="ARBA00022741"/>
    </source>
</evidence>
<dbReference type="InterPro" id="IPR050472">
    <property type="entry name" value="Anth_synth/Amidotransfase"/>
</dbReference>
<dbReference type="PANTHER" id="PTHR43418:SF7">
    <property type="entry name" value="CARBAMOYL-PHOSPHATE SYNTHASE SMALL CHAIN"/>
    <property type="match status" value="1"/>
</dbReference>
<dbReference type="SUPFAM" id="SSF52021">
    <property type="entry name" value="Carbamoyl phosphate synthetase, small subunit N-terminal domain"/>
    <property type="match status" value="1"/>
</dbReference>
<dbReference type="InterPro" id="IPR006274">
    <property type="entry name" value="CarbamoylP_synth_ssu"/>
</dbReference>
<comment type="catalytic activity">
    <reaction evidence="11">
        <text>hydrogencarbonate + L-glutamine + 2 ATP + H2O = carbamoyl phosphate + L-glutamate + 2 ADP + phosphate + 2 H(+)</text>
        <dbReference type="Rhea" id="RHEA:18633"/>
        <dbReference type="ChEBI" id="CHEBI:15377"/>
        <dbReference type="ChEBI" id="CHEBI:15378"/>
        <dbReference type="ChEBI" id="CHEBI:17544"/>
        <dbReference type="ChEBI" id="CHEBI:29985"/>
        <dbReference type="ChEBI" id="CHEBI:30616"/>
        <dbReference type="ChEBI" id="CHEBI:43474"/>
        <dbReference type="ChEBI" id="CHEBI:58228"/>
        <dbReference type="ChEBI" id="CHEBI:58359"/>
        <dbReference type="ChEBI" id="CHEBI:456216"/>
        <dbReference type="EC" id="6.3.5.5"/>
    </reaction>
</comment>
<dbReference type="GO" id="GO:0005524">
    <property type="term" value="F:ATP binding"/>
    <property type="evidence" value="ECO:0007669"/>
    <property type="project" value="UniProtKB-KW"/>
</dbReference>
<evidence type="ECO:0000256" key="7">
    <source>
        <dbReference type="ARBA" id="ARBA00022962"/>
    </source>
</evidence>
<dbReference type="Gene3D" id="3.50.30.20">
    <property type="entry name" value="Carbamoyl-phosphate synthase small subunit, N-terminal domain"/>
    <property type="match status" value="1"/>
</dbReference>
<dbReference type="InterPro" id="IPR036480">
    <property type="entry name" value="CarbP_synth_ssu_N_sf"/>
</dbReference>
<evidence type="ECO:0000313" key="15">
    <source>
        <dbReference type="Proteomes" id="UP000319731"/>
    </source>
</evidence>
<evidence type="ECO:0000256" key="10">
    <source>
        <dbReference type="ARBA" id="ARBA00044340"/>
    </source>
</evidence>
<keyword evidence="4" id="KW-0436">Ligase</keyword>
<dbReference type="InterPro" id="IPR002474">
    <property type="entry name" value="CarbamoylP_synth_ssu_N"/>
</dbReference>
<evidence type="ECO:0000259" key="13">
    <source>
        <dbReference type="SMART" id="SM01097"/>
    </source>
</evidence>
<dbReference type="PANTHER" id="PTHR43418">
    <property type="entry name" value="MULTIFUNCTIONAL TRYPTOPHAN BIOSYNTHESIS PROTEIN-RELATED"/>
    <property type="match status" value="1"/>
</dbReference>
<dbReference type="FunFam" id="3.50.30.20:FF:000003">
    <property type="entry name" value="Carbamoyl-phosphate synthase arginine-specific small chain"/>
    <property type="match status" value="1"/>
</dbReference>
<evidence type="ECO:0000256" key="12">
    <source>
        <dbReference type="ARBA" id="ARBA00049285"/>
    </source>
</evidence>
<dbReference type="NCBIfam" id="TIGR01368">
    <property type="entry name" value="CPSaseIIsmall"/>
    <property type="match status" value="1"/>
</dbReference>
<dbReference type="GO" id="GO:0004088">
    <property type="term" value="F:carbamoyl-phosphate synthase (glutamine-hydrolyzing) activity"/>
    <property type="evidence" value="ECO:0007669"/>
    <property type="project" value="UniProtKB-EC"/>
</dbReference>
<evidence type="ECO:0000256" key="4">
    <source>
        <dbReference type="ARBA" id="ARBA00022598"/>
    </source>
</evidence>
<dbReference type="InterPro" id="IPR017926">
    <property type="entry name" value="GATASE"/>
</dbReference>
<gene>
    <name evidence="14" type="ORF">SmJEL517_g01224</name>
</gene>